<accession>A0A7C0Y1D6</accession>
<dbReference type="Proteomes" id="UP000886210">
    <property type="component" value="Unassembled WGS sequence"/>
</dbReference>
<dbReference type="AlphaFoldDB" id="A0A7C0Y1D6"/>
<evidence type="ECO:0000313" key="3">
    <source>
        <dbReference type="EMBL" id="HDD31022.1"/>
    </source>
</evidence>
<feature type="coiled-coil region" evidence="1">
    <location>
        <begin position="59"/>
        <end position="93"/>
    </location>
</feature>
<organism evidence="3">
    <name type="scientific">Thermococcus litoralis</name>
    <dbReference type="NCBI Taxonomy" id="2265"/>
    <lineage>
        <taxon>Archaea</taxon>
        <taxon>Methanobacteriati</taxon>
        <taxon>Methanobacteriota</taxon>
        <taxon>Thermococci</taxon>
        <taxon>Thermococcales</taxon>
        <taxon>Thermococcaceae</taxon>
        <taxon>Thermococcus</taxon>
    </lineage>
</organism>
<sequence length="96" mass="10725">MRTRDVVILASWITAIIISTVIILKGGATYANIGIALFLFFMASGISFVVGYSLHDTEELKLSKELSSLTSKLEEIEKKVNSIEEKVEKVEKFLEE</sequence>
<protein>
    <submittedName>
        <fullName evidence="3">Uncharacterized protein</fullName>
    </submittedName>
</protein>
<gene>
    <name evidence="3" type="ORF">ENF72_00135</name>
</gene>
<keyword evidence="1" id="KW-0175">Coiled coil</keyword>
<keyword evidence="2" id="KW-0812">Transmembrane</keyword>
<dbReference type="EMBL" id="DQYG01000005">
    <property type="protein sequence ID" value="HDD31022.1"/>
    <property type="molecule type" value="Genomic_DNA"/>
</dbReference>
<reference evidence="3" key="1">
    <citation type="journal article" date="2020" name="mSystems">
        <title>Genome- and Community-Level Interaction Insights into Carbon Utilization and Element Cycling Functions of Hydrothermarchaeota in Hydrothermal Sediment.</title>
        <authorList>
            <person name="Zhou Z."/>
            <person name="Liu Y."/>
            <person name="Xu W."/>
            <person name="Pan J."/>
            <person name="Luo Z.H."/>
            <person name="Li M."/>
        </authorList>
    </citation>
    <scope>NUCLEOTIDE SEQUENCE [LARGE SCALE GENOMIC DNA]</scope>
    <source>
        <strain evidence="3">HyVt-151</strain>
    </source>
</reference>
<name>A0A7C0Y1D6_THELI</name>
<comment type="caution">
    <text evidence="3">The sequence shown here is derived from an EMBL/GenBank/DDBJ whole genome shotgun (WGS) entry which is preliminary data.</text>
</comment>
<proteinExistence type="predicted"/>
<evidence type="ECO:0000256" key="2">
    <source>
        <dbReference type="SAM" id="Phobius"/>
    </source>
</evidence>
<keyword evidence="2" id="KW-0472">Membrane</keyword>
<evidence type="ECO:0000256" key="1">
    <source>
        <dbReference type="SAM" id="Coils"/>
    </source>
</evidence>
<feature type="transmembrane region" description="Helical" evidence="2">
    <location>
        <begin position="7"/>
        <end position="24"/>
    </location>
</feature>
<keyword evidence="2" id="KW-1133">Transmembrane helix</keyword>
<feature type="transmembrane region" description="Helical" evidence="2">
    <location>
        <begin position="30"/>
        <end position="54"/>
    </location>
</feature>